<dbReference type="Proteomes" id="UP001589609">
    <property type="component" value="Unassembled WGS sequence"/>
</dbReference>
<comment type="caution">
    <text evidence="1">The sequence shown here is derived from an EMBL/GenBank/DDBJ whole genome shotgun (WGS) entry which is preliminary data.</text>
</comment>
<sequence>MFKLIQREYLKNAEKIYDLIEKAHKKWIFFRKNENMLSLIEIQIQQIANHVTV</sequence>
<evidence type="ECO:0008006" key="3">
    <source>
        <dbReference type="Google" id="ProtNLM"/>
    </source>
</evidence>
<dbReference type="EMBL" id="JBHMAF010000068">
    <property type="protein sequence ID" value="MFB9759288.1"/>
    <property type="molecule type" value="Genomic_DNA"/>
</dbReference>
<evidence type="ECO:0000313" key="1">
    <source>
        <dbReference type="EMBL" id="MFB9759288.1"/>
    </source>
</evidence>
<keyword evidence="2" id="KW-1185">Reference proteome</keyword>
<name>A0ABV5WFA1_9BACI</name>
<organism evidence="1 2">
    <name type="scientific">Ectobacillus funiculus</name>
    <dbReference type="NCBI Taxonomy" id="137993"/>
    <lineage>
        <taxon>Bacteria</taxon>
        <taxon>Bacillati</taxon>
        <taxon>Bacillota</taxon>
        <taxon>Bacilli</taxon>
        <taxon>Bacillales</taxon>
        <taxon>Bacillaceae</taxon>
        <taxon>Ectobacillus</taxon>
    </lineage>
</organism>
<protein>
    <recommendedName>
        <fullName evidence="3">Transposase</fullName>
    </recommendedName>
</protein>
<gene>
    <name evidence="1" type="ORF">ACFFMS_12645</name>
</gene>
<evidence type="ECO:0000313" key="2">
    <source>
        <dbReference type="Proteomes" id="UP001589609"/>
    </source>
</evidence>
<accession>A0ABV5WFA1</accession>
<reference evidence="1 2" key="1">
    <citation type="submission" date="2024-09" db="EMBL/GenBank/DDBJ databases">
        <authorList>
            <person name="Sun Q."/>
            <person name="Mori K."/>
        </authorList>
    </citation>
    <scope>NUCLEOTIDE SEQUENCE [LARGE SCALE GENOMIC DNA]</scope>
    <source>
        <strain evidence="1 2">JCM 11201</strain>
    </source>
</reference>
<proteinExistence type="predicted"/>
<dbReference type="RefSeq" id="WP_379949587.1">
    <property type="nucleotide sequence ID" value="NZ_JBHMAF010000068.1"/>
</dbReference>